<feature type="chain" id="PRO_5038460612" evidence="1">
    <location>
        <begin position="29"/>
        <end position="220"/>
    </location>
</feature>
<evidence type="ECO:0000313" key="3">
    <source>
        <dbReference type="Proteomes" id="UP000886800"/>
    </source>
</evidence>
<protein>
    <submittedName>
        <fullName evidence="2">Uncharacterized protein</fullName>
    </submittedName>
</protein>
<feature type="signal peptide" evidence="1">
    <location>
        <begin position="1"/>
        <end position="28"/>
    </location>
</feature>
<reference evidence="2" key="1">
    <citation type="journal article" date="2021" name="PeerJ">
        <title>Extensive microbial diversity within the chicken gut microbiome revealed by metagenomics and culture.</title>
        <authorList>
            <person name="Gilroy R."/>
            <person name="Ravi A."/>
            <person name="Getino M."/>
            <person name="Pursley I."/>
            <person name="Horton D.L."/>
            <person name="Alikhan N.F."/>
            <person name="Baker D."/>
            <person name="Gharbi K."/>
            <person name="Hall N."/>
            <person name="Watson M."/>
            <person name="Adriaenssens E.M."/>
            <person name="Foster-Nyarko E."/>
            <person name="Jarju S."/>
            <person name="Secka A."/>
            <person name="Antonio M."/>
            <person name="Oren A."/>
            <person name="Chaudhuri R.R."/>
            <person name="La Ragione R."/>
            <person name="Hildebrand F."/>
            <person name="Pallen M.J."/>
        </authorList>
    </citation>
    <scope>NUCLEOTIDE SEQUENCE</scope>
    <source>
        <strain evidence="2">CHK188-5543</strain>
    </source>
</reference>
<dbReference type="EMBL" id="DXES01000125">
    <property type="protein sequence ID" value="HIX65735.1"/>
    <property type="molecule type" value="Genomic_DNA"/>
</dbReference>
<gene>
    <name evidence="2" type="ORF">H9736_05740</name>
</gene>
<reference evidence="2" key="2">
    <citation type="submission" date="2021-04" db="EMBL/GenBank/DDBJ databases">
        <authorList>
            <person name="Gilroy R."/>
        </authorList>
    </citation>
    <scope>NUCLEOTIDE SEQUENCE</scope>
    <source>
        <strain evidence="2">CHK188-5543</strain>
    </source>
</reference>
<dbReference type="AlphaFoldDB" id="A0A9D1WTG3"/>
<evidence type="ECO:0000256" key="1">
    <source>
        <dbReference type="SAM" id="SignalP"/>
    </source>
</evidence>
<keyword evidence="1" id="KW-0732">Signal</keyword>
<dbReference type="PROSITE" id="PS51257">
    <property type="entry name" value="PROKAR_LIPOPROTEIN"/>
    <property type="match status" value="1"/>
</dbReference>
<dbReference type="Proteomes" id="UP000886800">
    <property type="component" value="Unassembled WGS sequence"/>
</dbReference>
<sequence length="220" mass="25246">MCRSIRGIAIAFALLSLLSACDPASSNATQSEAGLFRNIEKDPIRMATGAYSDFLEGNRGVRIDDEELWTENASEDRIRYAIFDMNGDAIPELHICSWGVRGNAYDIFSYQEDEMVLWYSGVSYEQPLNNGAILYTYHGAAPKHDIYLYKTLNFHGEIQVQLSFQRGDRNENGIYDDADDYFFEEVPVSKEQWGQLTKKYLSIHADQIQWKNIPKQYLLK</sequence>
<accession>A0A9D1WTG3</accession>
<name>A0A9D1WTG3_9FIRM</name>
<comment type="caution">
    <text evidence="2">The sequence shown here is derived from an EMBL/GenBank/DDBJ whole genome shotgun (WGS) entry which is preliminary data.</text>
</comment>
<organism evidence="2 3">
    <name type="scientific">Candidatus Anaerotruncus excrementipullorum</name>
    <dbReference type="NCBI Taxonomy" id="2838465"/>
    <lineage>
        <taxon>Bacteria</taxon>
        <taxon>Bacillati</taxon>
        <taxon>Bacillota</taxon>
        <taxon>Clostridia</taxon>
        <taxon>Eubacteriales</taxon>
        <taxon>Oscillospiraceae</taxon>
        <taxon>Anaerotruncus</taxon>
    </lineage>
</organism>
<evidence type="ECO:0000313" key="2">
    <source>
        <dbReference type="EMBL" id="HIX65735.1"/>
    </source>
</evidence>
<proteinExistence type="predicted"/>